<keyword evidence="2" id="KW-1185">Reference proteome</keyword>
<dbReference type="Proteomes" id="UP001223743">
    <property type="component" value="Unassembled WGS sequence"/>
</dbReference>
<reference evidence="1 2" key="1">
    <citation type="submission" date="2023-07" db="EMBL/GenBank/DDBJ databases">
        <title>Genomic Encyclopedia of Type Strains, Phase IV (KMG-IV): sequencing the most valuable type-strain genomes for metagenomic binning, comparative biology and taxonomic classification.</title>
        <authorList>
            <person name="Goeker M."/>
        </authorList>
    </citation>
    <scope>NUCLEOTIDE SEQUENCE [LARGE SCALE GENOMIC DNA]</scope>
    <source>
        <strain evidence="1 2">B1-1</strain>
    </source>
</reference>
<gene>
    <name evidence="1" type="ORF">QO015_001250</name>
</gene>
<organism evidence="1 2">
    <name type="scientific">Kaistia geumhonensis</name>
    <dbReference type="NCBI Taxonomy" id="410839"/>
    <lineage>
        <taxon>Bacteria</taxon>
        <taxon>Pseudomonadati</taxon>
        <taxon>Pseudomonadota</taxon>
        <taxon>Alphaproteobacteria</taxon>
        <taxon>Hyphomicrobiales</taxon>
        <taxon>Kaistiaceae</taxon>
        <taxon>Kaistia</taxon>
    </lineage>
</organism>
<accession>A0ABU0M3W1</accession>
<comment type="caution">
    <text evidence="1">The sequence shown here is derived from an EMBL/GenBank/DDBJ whole genome shotgun (WGS) entry which is preliminary data.</text>
</comment>
<evidence type="ECO:0000313" key="1">
    <source>
        <dbReference type="EMBL" id="MDQ0515637.1"/>
    </source>
</evidence>
<protein>
    <submittedName>
        <fullName evidence="1">Uncharacterized protein</fullName>
    </submittedName>
</protein>
<dbReference type="RefSeq" id="WP_266280755.1">
    <property type="nucleotide sequence ID" value="NZ_JAPKNF010000001.1"/>
</dbReference>
<sequence length="75" mass="7927">MSSRIESTRALLSSSQLFGFSAGARSTIARRGIDKGGLSETLLDETQILETLNTVQTAEAELPASEERPASTEAA</sequence>
<dbReference type="EMBL" id="JAUSWJ010000001">
    <property type="protein sequence ID" value="MDQ0515637.1"/>
    <property type="molecule type" value="Genomic_DNA"/>
</dbReference>
<name>A0ABU0M3W1_9HYPH</name>
<evidence type="ECO:0000313" key="2">
    <source>
        <dbReference type="Proteomes" id="UP001223743"/>
    </source>
</evidence>
<proteinExistence type="predicted"/>